<evidence type="ECO:0000313" key="3">
    <source>
        <dbReference type="Proteomes" id="UP000295741"/>
    </source>
</evidence>
<dbReference type="Proteomes" id="UP000295741">
    <property type="component" value="Unassembled WGS sequence"/>
</dbReference>
<sequence length="251" mass="29244">MTEQEYSESGNPIYRYDDKKDRELQPAIGDGENIEAISNHIENCVGKVETVFHEIVSDIVHIEVHWVKPTDKFPFHTLVTSGMSDLPMTIPDGYDINQYIELCILLPENWTIDGTDFQTMEEAFQDENNYWPVRWLKAIARFPHEYETFLGYGHTIPNGELAAPFSENTKLGCMLLLPSLSLGNNFFELKVNEEKTINFYCLYPLYKEEMDFKLKKGTDELINKFEKYNIRDVVDINRKNTCLKKGFLGMW</sequence>
<accession>A0A4R6ITD6</accession>
<dbReference type="EMBL" id="SNWP01000012">
    <property type="protein sequence ID" value="TDO25794.1"/>
    <property type="molecule type" value="Genomic_DNA"/>
</dbReference>
<gene>
    <name evidence="2" type="ORF">BC659_2717</name>
</gene>
<dbReference type="Pfam" id="PF05076">
    <property type="entry name" value="SUFU"/>
    <property type="match status" value="1"/>
</dbReference>
<evidence type="ECO:0000259" key="1">
    <source>
        <dbReference type="Pfam" id="PF05076"/>
    </source>
</evidence>
<dbReference type="InterPro" id="IPR020941">
    <property type="entry name" value="SUFU-like_domain"/>
</dbReference>
<feature type="domain" description="Suppressor of fused-like" evidence="1">
    <location>
        <begin position="61"/>
        <end position="239"/>
    </location>
</feature>
<dbReference type="AlphaFoldDB" id="A0A4R6ITD6"/>
<dbReference type="RefSeq" id="WP_133475285.1">
    <property type="nucleotide sequence ID" value="NZ_SNWP01000012.1"/>
</dbReference>
<protein>
    <submittedName>
        <fullName evidence="2">Suppressor of fused protein SUFU</fullName>
    </submittedName>
</protein>
<keyword evidence="3" id="KW-1185">Reference proteome</keyword>
<evidence type="ECO:0000313" key="2">
    <source>
        <dbReference type="EMBL" id="TDO25794.1"/>
    </source>
</evidence>
<dbReference type="OrthoDB" id="656524at2"/>
<comment type="caution">
    <text evidence="2">The sequence shown here is derived from an EMBL/GenBank/DDBJ whole genome shotgun (WGS) entry which is preliminary data.</text>
</comment>
<organism evidence="2 3">
    <name type="scientific">Sediminibacterium goheungense</name>
    <dbReference type="NCBI Taxonomy" id="1086393"/>
    <lineage>
        <taxon>Bacteria</taxon>
        <taxon>Pseudomonadati</taxon>
        <taxon>Bacteroidota</taxon>
        <taxon>Chitinophagia</taxon>
        <taxon>Chitinophagales</taxon>
        <taxon>Chitinophagaceae</taxon>
        <taxon>Sediminibacterium</taxon>
    </lineage>
</organism>
<proteinExistence type="predicted"/>
<name>A0A4R6ITD6_9BACT</name>
<reference evidence="2 3" key="1">
    <citation type="submission" date="2019-03" db="EMBL/GenBank/DDBJ databases">
        <title>Genomic Encyclopedia of Archaeal and Bacterial Type Strains, Phase II (KMG-II): from individual species to whole genera.</title>
        <authorList>
            <person name="Goeker M."/>
        </authorList>
    </citation>
    <scope>NUCLEOTIDE SEQUENCE [LARGE SCALE GENOMIC DNA]</scope>
    <source>
        <strain evidence="2 3">DSM 28323</strain>
    </source>
</reference>